<feature type="transmembrane region" description="Helical" evidence="1">
    <location>
        <begin position="43"/>
        <end position="64"/>
    </location>
</feature>
<evidence type="ECO:0000313" key="2">
    <source>
        <dbReference type="EMBL" id="MDN4479724.1"/>
    </source>
</evidence>
<dbReference type="EMBL" id="JAUHQA010000001">
    <property type="protein sequence ID" value="MDN4479724.1"/>
    <property type="molecule type" value="Genomic_DNA"/>
</dbReference>
<name>A0ABT8GEF8_9MICO</name>
<feature type="transmembrane region" description="Helical" evidence="1">
    <location>
        <begin position="76"/>
        <end position="93"/>
    </location>
</feature>
<evidence type="ECO:0000313" key="3">
    <source>
        <dbReference type="Proteomes" id="UP001172708"/>
    </source>
</evidence>
<evidence type="ECO:0000256" key="1">
    <source>
        <dbReference type="SAM" id="Phobius"/>
    </source>
</evidence>
<keyword evidence="1" id="KW-0812">Transmembrane</keyword>
<feature type="transmembrane region" description="Helical" evidence="1">
    <location>
        <begin position="99"/>
        <end position="119"/>
    </location>
</feature>
<dbReference type="Proteomes" id="UP001172708">
    <property type="component" value="Unassembled WGS sequence"/>
</dbReference>
<protein>
    <submittedName>
        <fullName evidence="2">Uncharacterized protein</fullName>
    </submittedName>
</protein>
<accession>A0ABT8GEF8</accession>
<organism evidence="2 3">
    <name type="scientific">Demequina muriae</name>
    <dbReference type="NCBI Taxonomy" id="3051664"/>
    <lineage>
        <taxon>Bacteria</taxon>
        <taxon>Bacillati</taxon>
        <taxon>Actinomycetota</taxon>
        <taxon>Actinomycetes</taxon>
        <taxon>Micrococcales</taxon>
        <taxon>Demequinaceae</taxon>
        <taxon>Demequina</taxon>
    </lineage>
</organism>
<reference evidence="2" key="1">
    <citation type="submission" date="2023-06" db="EMBL/GenBank/DDBJ databases">
        <title>Egi l300058.</title>
        <authorList>
            <person name="Gao L."/>
            <person name="Fang B.-Z."/>
            <person name="Li W.-J."/>
        </authorList>
    </citation>
    <scope>NUCLEOTIDE SEQUENCE</scope>
    <source>
        <strain evidence="2">EGI L300058</strain>
    </source>
</reference>
<comment type="caution">
    <text evidence="2">The sequence shown here is derived from an EMBL/GenBank/DDBJ whole genome shotgun (WGS) entry which is preliminary data.</text>
</comment>
<sequence length="137" mass="14217">MKLGRLSLPQRISAIAIAVVILGAFLPWFSILGVSVIGIEGDGLITLALALAGAVILVLTTGVVGRERRPGRASQIALLVLAILVAFVGFYDTNGAAAMGLYLTLFAGIAWVVGAVWQLNLGGRGRYSRAFGPPGQD</sequence>
<dbReference type="RefSeq" id="WP_301140914.1">
    <property type="nucleotide sequence ID" value="NZ_JAUHQA010000001.1"/>
</dbReference>
<keyword evidence="3" id="KW-1185">Reference proteome</keyword>
<proteinExistence type="predicted"/>
<keyword evidence="1" id="KW-0472">Membrane</keyword>
<gene>
    <name evidence="2" type="ORF">QQX02_02125</name>
</gene>
<keyword evidence="1" id="KW-1133">Transmembrane helix</keyword>
<feature type="transmembrane region" description="Helical" evidence="1">
    <location>
        <begin position="12"/>
        <end position="37"/>
    </location>
</feature>